<evidence type="ECO:0000313" key="4">
    <source>
        <dbReference type="Proteomes" id="UP000310158"/>
    </source>
</evidence>
<keyword evidence="4" id="KW-1185">Reference proteome</keyword>
<accession>A0A4S4M071</accession>
<feature type="compositionally biased region" description="Basic and acidic residues" evidence="1">
    <location>
        <begin position="247"/>
        <end position="260"/>
    </location>
</feature>
<feature type="region of interest" description="Disordered" evidence="1">
    <location>
        <begin position="434"/>
        <end position="460"/>
    </location>
</feature>
<feature type="region of interest" description="Disordered" evidence="1">
    <location>
        <begin position="91"/>
        <end position="126"/>
    </location>
</feature>
<proteinExistence type="predicted"/>
<evidence type="ECO:0000256" key="1">
    <source>
        <dbReference type="SAM" id="MobiDB-lite"/>
    </source>
</evidence>
<dbReference type="Pfam" id="PF10453">
    <property type="entry name" value="NUFIP1"/>
    <property type="match status" value="1"/>
</dbReference>
<name>A0A4S4M071_9AGAM</name>
<gene>
    <name evidence="3" type="ORF">EW146_g2570</name>
</gene>
<feature type="compositionally biased region" description="Acidic residues" evidence="1">
    <location>
        <begin position="285"/>
        <end position="302"/>
    </location>
</feature>
<evidence type="ECO:0000259" key="2">
    <source>
        <dbReference type="Pfam" id="PF10453"/>
    </source>
</evidence>
<organism evidence="3 4">
    <name type="scientific">Bondarzewia mesenterica</name>
    <dbReference type="NCBI Taxonomy" id="1095465"/>
    <lineage>
        <taxon>Eukaryota</taxon>
        <taxon>Fungi</taxon>
        <taxon>Dikarya</taxon>
        <taxon>Basidiomycota</taxon>
        <taxon>Agaricomycotina</taxon>
        <taxon>Agaricomycetes</taxon>
        <taxon>Russulales</taxon>
        <taxon>Bondarzewiaceae</taxon>
        <taxon>Bondarzewia</taxon>
    </lineage>
</organism>
<reference evidence="3 4" key="1">
    <citation type="submission" date="2019-02" db="EMBL/GenBank/DDBJ databases">
        <title>Genome sequencing of the rare red list fungi Bondarzewia mesenterica.</title>
        <authorList>
            <person name="Buettner E."/>
            <person name="Kellner H."/>
        </authorList>
    </citation>
    <scope>NUCLEOTIDE SEQUENCE [LARGE SCALE GENOMIC DNA]</scope>
    <source>
        <strain evidence="3 4">DSM 108281</strain>
    </source>
</reference>
<protein>
    <recommendedName>
        <fullName evidence="2">FMR1-interacting protein 1 conserved domain-containing protein</fullName>
    </recommendedName>
</protein>
<feature type="domain" description="FMR1-interacting protein 1 conserved" evidence="2">
    <location>
        <begin position="175"/>
        <end position="216"/>
    </location>
</feature>
<feature type="region of interest" description="Disordered" evidence="1">
    <location>
        <begin position="1"/>
        <end position="32"/>
    </location>
</feature>
<dbReference type="Proteomes" id="UP000310158">
    <property type="component" value="Unassembled WGS sequence"/>
</dbReference>
<evidence type="ECO:0000313" key="3">
    <source>
        <dbReference type="EMBL" id="THH18406.1"/>
    </source>
</evidence>
<dbReference type="OrthoDB" id="273070at2759"/>
<feature type="compositionally biased region" description="Polar residues" evidence="1">
    <location>
        <begin position="115"/>
        <end position="126"/>
    </location>
</feature>
<dbReference type="AlphaFoldDB" id="A0A4S4M071"/>
<sequence>MQPQGNHGLPPRPSFSHNVHYPQNAAPASRPQTAGAIAAQALTSALANPYAQYQSPHYAQAYAQYYAAGHQGAGNTGYSSAYTAPTADPSFSAPSTSFDARGRGGAHAGHNRAASQQQPTHWYSSGNSRCTQPGCAFAGSAKAVEIHMMDRHLIYPPGWDKRRRRSDWDADPSLKGKPVLIQGTSISLDTPEALEKWIEERKRRWPTDDRVFAKKKGSWRRLWRADRYILTIRACGRTRGGGSTSLEVRRGTEVGERGAGAEDAVVGEVLTVDEVPTVDGAGAGAEEEDSSSSSDSESDVDGPPEAVSSKAPSGLLESAAHPSSAGDKDGVELESSQDPSVPLVMESAAPPSADTQGTRPCSGSYPLHQAHPETPTSAAETATTQSFWLASITPAKLSNLSQAIHFLVHNDFLENVELKPGDADQKMIEVIGEQPVGPSKVEGEPGATPEQEPRFIPSLH</sequence>
<feature type="region of interest" description="Disordered" evidence="1">
    <location>
        <begin position="240"/>
        <end position="379"/>
    </location>
</feature>
<dbReference type="InterPro" id="IPR019496">
    <property type="entry name" value="NUFIP1_cons_dom"/>
</dbReference>
<comment type="caution">
    <text evidence="3">The sequence shown here is derived from an EMBL/GenBank/DDBJ whole genome shotgun (WGS) entry which is preliminary data.</text>
</comment>
<dbReference type="EMBL" id="SGPL01000076">
    <property type="protein sequence ID" value="THH18406.1"/>
    <property type="molecule type" value="Genomic_DNA"/>
</dbReference>